<evidence type="ECO:0000313" key="4">
    <source>
        <dbReference type="EMBL" id="KJZ12114.1"/>
    </source>
</evidence>
<evidence type="ECO:0000256" key="2">
    <source>
        <dbReference type="SAM" id="SignalP"/>
    </source>
</evidence>
<proteinExistence type="predicted"/>
<dbReference type="PATRIC" id="fig|43658.5.peg.691"/>
<protein>
    <submittedName>
        <fullName evidence="4">Glycosyl hydrolase</fullName>
    </submittedName>
</protein>
<organism evidence="4 5">
    <name type="scientific">Pseudoalteromonas rubra</name>
    <dbReference type="NCBI Taxonomy" id="43658"/>
    <lineage>
        <taxon>Bacteria</taxon>
        <taxon>Pseudomonadati</taxon>
        <taxon>Pseudomonadota</taxon>
        <taxon>Gammaproteobacteria</taxon>
        <taxon>Alteromonadales</taxon>
        <taxon>Pseudoalteromonadaceae</taxon>
        <taxon>Pseudoalteromonas</taxon>
    </lineage>
</organism>
<dbReference type="SUPFAM" id="SSF50939">
    <property type="entry name" value="Sialidases"/>
    <property type="match status" value="1"/>
</dbReference>
<keyword evidence="5" id="KW-1185">Reference proteome</keyword>
<dbReference type="Gene3D" id="2.60.40.4070">
    <property type="match status" value="1"/>
</dbReference>
<keyword evidence="1" id="KW-0677">Repeat</keyword>
<evidence type="ECO:0000313" key="5">
    <source>
        <dbReference type="Proteomes" id="UP000033452"/>
    </source>
</evidence>
<dbReference type="InterPro" id="IPR015943">
    <property type="entry name" value="WD40/YVTN_repeat-like_dom_sf"/>
</dbReference>
<evidence type="ECO:0000256" key="1">
    <source>
        <dbReference type="ARBA" id="ARBA00022737"/>
    </source>
</evidence>
<comment type="caution">
    <text evidence="4">The sequence shown here is derived from an EMBL/GenBank/DDBJ whole genome shotgun (WGS) entry which is preliminary data.</text>
</comment>
<dbReference type="Gene3D" id="2.130.10.10">
    <property type="entry name" value="YVTN repeat-like/Quinoprotein amine dehydrogenase"/>
    <property type="match status" value="4"/>
</dbReference>
<reference evidence="4 5" key="1">
    <citation type="journal article" date="2015" name="BMC Genomics">
        <title>Genome mining reveals unlocked bioactive potential of marine Gram-negative bacteria.</title>
        <authorList>
            <person name="Machado H."/>
            <person name="Sonnenschein E.C."/>
            <person name="Melchiorsen J."/>
            <person name="Gram L."/>
        </authorList>
    </citation>
    <scope>NUCLEOTIDE SEQUENCE [LARGE SCALE GENOMIC DNA]</scope>
    <source>
        <strain evidence="4 5">S2471</strain>
    </source>
</reference>
<accession>A0A0F4QXQ1</accession>
<sequence>MQQLKLGRTMRIALFGAATALCSLPGLAAKGDEGVLSAATFKGLELRNIGPGFMSGRIADIAIDPRDTSVWYVGVGSGGVWKTHNAGVTWQPIFDDQPVYSIGAVVLDPNNSNTVWVGTGENVGGRHVSFGDGIYVSHDGGANWTNMGLKNSGHISEIIVHPSDSNTVWVAAQGPLWSKGGQRGLYKTIDGGKTWDKVLGDNDWTGVTDVAIDPRDPNVLYAATWQRHRTVAAYYGGGPGSGLHKSTDGGKTWQKLSQGLPAGEMGKIGLEVSPINPDVVYAAIELNRRTGAVYRSSDRGASWVKGADAVAGGTGPHYYQELYASPHHFDHIYLAGVRLHESKDGGQSFKRMEEKDKHGDNHAMEFIAGDKNYMMVGSDGGLYESFDSGVHWRYHENLPVTQYYKLALDDDNPFYNIYGGTQDNNTQGGPSRTLNSHGILNTDWKVVLFGDGHQPATEPGNPDIVYAQWQQGNLTRYDRTTGEIVYIKPQPGKGEKPERFNWDAPILVSPHKPSRLYFASHRVWQSEDRGDSWTPISGDLTKNRERIHQPIMGGKQGWDGAWDMFAMSQYSTITSLSESPLVEGLLYAGTDDGHIQITENGGKSWRKVDVKRLPKVPDTAFINDIKADLFDPDTVYITLDNHKFGDYKPYLLKSTNRGKSWKSIASNLPDKHLVWRVVQDHVDPDLLFAGTEFGLFFTIDGGKRWVELTGNVPTISFRDLAIQRRENDLVGASFGRGFFVLDDYRALRNLSEDKLAQESLLFPTRDALWYIERSPLGGGEVGTQGGNKYRAPNPDFGATFTYYLKDDIKSLKAQRQEKEKALKEDDKSFGVPSWQSLEAEARQQQPVVWFTVRDAQGNVIRKLQGKANKGLHRINWDLRWPAHQAIGVQGNYFSPNPQGPLVTPGTYSVSMSKEVDGQVTQLQAPQTFEVVQLNQRNALKEIDGEKVAAFWKELADVQRVASATGQALGKAVKRLDMLEQSLDRTSVEPGEFDSQFAAIRSQLLALDSRLNGNPAKNQVGATNDTATVGDRLFHALIGTSFSTYGPTPAIRTSVDLATEELRAIRNELQTILSDTIPAFEQQLQAKGAPWVPGQSLPQI</sequence>
<keyword evidence="2" id="KW-0732">Signal</keyword>
<dbReference type="InterPro" id="IPR052025">
    <property type="entry name" value="Xyloglucanase_GH74"/>
</dbReference>
<dbReference type="SUPFAM" id="SSF110296">
    <property type="entry name" value="Oligoxyloglucan reducing end-specific cellobiohydrolase"/>
    <property type="match status" value="1"/>
</dbReference>
<dbReference type="Proteomes" id="UP000033452">
    <property type="component" value="Unassembled WGS sequence"/>
</dbReference>
<gene>
    <name evidence="4" type="ORF">TW77_03305</name>
</gene>
<feature type="domain" description="Sortilin N-terminal" evidence="3">
    <location>
        <begin position="134"/>
        <end position="259"/>
    </location>
</feature>
<dbReference type="OrthoDB" id="5664384at2"/>
<dbReference type="PANTHER" id="PTHR43739:SF5">
    <property type="entry name" value="EXO-ALPHA-SIALIDASE"/>
    <property type="match status" value="1"/>
</dbReference>
<feature type="chain" id="PRO_5002476098" evidence="2">
    <location>
        <begin position="29"/>
        <end position="1099"/>
    </location>
</feature>
<dbReference type="RefSeq" id="WP_046003548.1">
    <property type="nucleotide sequence ID" value="NZ_JXYA01000006.1"/>
</dbReference>
<dbReference type="CDD" id="cd15482">
    <property type="entry name" value="Sialidase_non-viral"/>
    <property type="match status" value="2"/>
</dbReference>
<feature type="signal peptide" evidence="2">
    <location>
        <begin position="1"/>
        <end position="28"/>
    </location>
</feature>
<keyword evidence="4" id="KW-0378">Hydrolase</keyword>
<evidence type="ECO:0000259" key="3">
    <source>
        <dbReference type="Pfam" id="PF15902"/>
    </source>
</evidence>
<dbReference type="GO" id="GO:0010411">
    <property type="term" value="P:xyloglucan metabolic process"/>
    <property type="evidence" value="ECO:0007669"/>
    <property type="project" value="TreeGrafter"/>
</dbReference>
<dbReference type="Pfam" id="PF15902">
    <property type="entry name" value="Sortilin-Vps10"/>
    <property type="match status" value="1"/>
</dbReference>
<dbReference type="EMBL" id="JXYA01000006">
    <property type="protein sequence ID" value="KJZ12114.1"/>
    <property type="molecule type" value="Genomic_DNA"/>
</dbReference>
<dbReference type="InterPro" id="IPR036278">
    <property type="entry name" value="Sialidase_sf"/>
</dbReference>
<dbReference type="InterPro" id="IPR031778">
    <property type="entry name" value="Sortilin_N"/>
</dbReference>
<dbReference type="GO" id="GO:0016787">
    <property type="term" value="F:hydrolase activity"/>
    <property type="evidence" value="ECO:0007669"/>
    <property type="project" value="UniProtKB-KW"/>
</dbReference>
<name>A0A0F4QXQ1_9GAMM</name>
<dbReference type="PANTHER" id="PTHR43739">
    <property type="entry name" value="XYLOGLUCANASE (EUROFUNG)"/>
    <property type="match status" value="1"/>
</dbReference>
<dbReference type="AlphaFoldDB" id="A0A0F4QXQ1"/>